<proteinExistence type="predicted"/>
<gene>
    <name evidence="2" type="ORF">SAMN04488029_2170</name>
</gene>
<keyword evidence="3" id="KW-1185">Reference proteome</keyword>
<dbReference type="OrthoDB" id="839825at2"/>
<dbReference type="Proteomes" id="UP000192472">
    <property type="component" value="Unassembled WGS sequence"/>
</dbReference>
<name>A0A1W2GDL9_REIFA</name>
<feature type="signal peptide" evidence="1">
    <location>
        <begin position="1"/>
        <end position="20"/>
    </location>
</feature>
<evidence type="ECO:0000256" key="1">
    <source>
        <dbReference type="SAM" id="SignalP"/>
    </source>
</evidence>
<dbReference type="STRING" id="692418.SAMN04488029_2170"/>
<dbReference type="Pfam" id="PF13715">
    <property type="entry name" value="CarbopepD_reg_2"/>
    <property type="match status" value="1"/>
</dbReference>
<evidence type="ECO:0000313" key="3">
    <source>
        <dbReference type="Proteomes" id="UP000192472"/>
    </source>
</evidence>
<evidence type="ECO:0000313" key="2">
    <source>
        <dbReference type="EMBL" id="SMD34760.1"/>
    </source>
</evidence>
<dbReference type="EMBL" id="FWYF01000002">
    <property type="protein sequence ID" value="SMD34760.1"/>
    <property type="molecule type" value="Genomic_DNA"/>
</dbReference>
<reference evidence="2 3" key="1">
    <citation type="submission" date="2017-04" db="EMBL/GenBank/DDBJ databases">
        <authorList>
            <person name="Afonso C.L."/>
            <person name="Miller P.J."/>
            <person name="Scott M.A."/>
            <person name="Spackman E."/>
            <person name="Goraichik I."/>
            <person name="Dimitrov K.M."/>
            <person name="Suarez D.L."/>
            <person name="Swayne D.E."/>
        </authorList>
    </citation>
    <scope>NUCLEOTIDE SEQUENCE [LARGE SCALE GENOMIC DNA]</scope>
    <source>
        <strain evidence="2 3">DSM 26133</strain>
    </source>
</reference>
<feature type="chain" id="PRO_5012213118" evidence="1">
    <location>
        <begin position="21"/>
        <end position="220"/>
    </location>
</feature>
<keyword evidence="1" id="KW-0732">Signal</keyword>
<dbReference type="AlphaFoldDB" id="A0A1W2GDL9"/>
<sequence length="220" mass="25365">MHKLTPFLLAIVLFWSPANAQFSEALFSGQLLDQQTLKPIPFVHIVGVKTQVISNSNGVFSIEIQKGDSLTFSHINFERSSIQISEISDQVIPMYLKKKENLMQEVIIRDYLPEEELKQEMMAYKVPYTVEEINAVNNVEYSTLLYKKGYIPEMNSLDNFKNYMKEPQGVTLFSSDPSKGIIKSIKRPSQQNKSYYSSSLRLNKTKIDTTMIDQFFIQKK</sequence>
<dbReference type="SUPFAM" id="SSF49464">
    <property type="entry name" value="Carboxypeptidase regulatory domain-like"/>
    <property type="match status" value="1"/>
</dbReference>
<accession>A0A1W2GDL9</accession>
<protein>
    <submittedName>
        <fullName evidence="2">CarboxypepD_reg-like domain-containing protein</fullName>
    </submittedName>
</protein>
<dbReference type="InterPro" id="IPR008969">
    <property type="entry name" value="CarboxyPept-like_regulatory"/>
</dbReference>
<dbReference type="RefSeq" id="WP_084372836.1">
    <property type="nucleotide sequence ID" value="NZ_FWYF01000002.1"/>
</dbReference>
<organism evidence="2 3">
    <name type="scientific">Reichenbachiella faecimaris</name>
    <dbReference type="NCBI Taxonomy" id="692418"/>
    <lineage>
        <taxon>Bacteria</taxon>
        <taxon>Pseudomonadati</taxon>
        <taxon>Bacteroidota</taxon>
        <taxon>Cytophagia</taxon>
        <taxon>Cytophagales</taxon>
        <taxon>Reichenbachiellaceae</taxon>
        <taxon>Reichenbachiella</taxon>
    </lineage>
</organism>